<organism evidence="1 2">
    <name type="scientific">Coniophora puteana (strain RWD-64-598)</name>
    <name type="common">Brown rot fungus</name>
    <dbReference type="NCBI Taxonomy" id="741705"/>
    <lineage>
        <taxon>Eukaryota</taxon>
        <taxon>Fungi</taxon>
        <taxon>Dikarya</taxon>
        <taxon>Basidiomycota</taxon>
        <taxon>Agaricomycotina</taxon>
        <taxon>Agaricomycetes</taxon>
        <taxon>Agaricomycetidae</taxon>
        <taxon>Boletales</taxon>
        <taxon>Coniophorineae</taxon>
        <taxon>Coniophoraceae</taxon>
        <taxon>Coniophora</taxon>
    </lineage>
</organism>
<proteinExistence type="predicted"/>
<sequence length="55" mass="6177">MHLSMYGSFVNARTDVVKREETLSSLTFPPRSVSAGLMAPRIQHHPIHIDADQQC</sequence>
<dbReference type="GeneID" id="19210483"/>
<comment type="caution">
    <text evidence="1">The sequence shown here is derived from an EMBL/GenBank/DDBJ whole genome shotgun (WGS) entry which is preliminary data.</text>
</comment>
<dbReference type="AlphaFoldDB" id="A0A5M3MNJ8"/>
<reference evidence="2" key="1">
    <citation type="journal article" date="2012" name="Science">
        <title>The Paleozoic origin of enzymatic lignin decomposition reconstructed from 31 fungal genomes.</title>
        <authorList>
            <person name="Floudas D."/>
            <person name="Binder M."/>
            <person name="Riley R."/>
            <person name="Barry K."/>
            <person name="Blanchette R.A."/>
            <person name="Henrissat B."/>
            <person name="Martinez A.T."/>
            <person name="Otillar R."/>
            <person name="Spatafora J.W."/>
            <person name="Yadav J.S."/>
            <person name="Aerts A."/>
            <person name="Benoit I."/>
            <person name="Boyd A."/>
            <person name="Carlson A."/>
            <person name="Copeland A."/>
            <person name="Coutinho P.M."/>
            <person name="de Vries R.P."/>
            <person name="Ferreira P."/>
            <person name="Findley K."/>
            <person name="Foster B."/>
            <person name="Gaskell J."/>
            <person name="Glotzer D."/>
            <person name="Gorecki P."/>
            <person name="Heitman J."/>
            <person name="Hesse C."/>
            <person name="Hori C."/>
            <person name="Igarashi K."/>
            <person name="Jurgens J.A."/>
            <person name="Kallen N."/>
            <person name="Kersten P."/>
            <person name="Kohler A."/>
            <person name="Kuees U."/>
            <person name="Kumar T.K.A."/>
            <person name="Kuo A."/>
            <person name="LaButti K."/>
            <person name="Larrondo L.F."/>
            <person name="Lindquist E."/>
            <person name="Ling A."/>
            <person name="Lombard V."/>
            <person name="Lucas S."/>
            <person name="Lundell T."/>
            <person name="Martin R."/>
            <person name="McLaughlin D.J."/>
            <person name="Morgenstern I."/>
            <person name="Morin E."/>
            <person name="Murat C."/>
            <person name="Nagy L.G."/>
            <person name="Nolan M."/>
            <person name="Ohm R.A."/>
            <person name="Patyshakuliyeva A."/>
            <person name="Rokas A."/>
            <person name="Ruiz-Duenas F.J."/>
            <person name="Sabat G."/>
            <person name="Salamov A."/>
            <person name="Samejima M."/>
            <person name="Schmutz J."/>
            <person name="Slot J.C."/>
            <person name="St John F."/>
            <person name="Stenlid J."/>
            <person name="Sun H."/>
            <person name="Sun S."/>
            <person name="Syed K."/>
            <person name="Tsang A."/>
            <person name="Wiebenga A."/>
            <person name="Young D."/>
            <person name="Pisabarro A."/>
            <person name="Eastwood D.C."/>
            <person name="Martin F."/>
            <person name="Cullen D."/>
            <person name="Grigoriev I.V."/>
            <person name="Hibbett D.S."/>
        </authorList>
    </citation>
    <scope>NUCLEOTIDE SEQUENCE [LARGE SCALE GENOMIC DNA]</scope>
    <source>
        <strain evidence="2">RWD-64-598 SS2</strain>
    </source>
</reference>
<dbReference type="RefSeq" id="XP_007769604.1">
    <property type="nucleotide sequence ID" value="XM_007771414.1"/>
</dbReference>
<dbReference type="EMBL" id="JH711579">
    <property type="protein sequence ID" value="EIW80732.1"/>
    <property type="molecule type" value="Genomic_DNA"/>
</dbReference>
<name>A0A5M3MNJ8_CONPW</name>
<keyword evidence="2" id="KW-1185">Reference proteome</keyword>
<dbReference type="Proteomes" id="UP000053558">
    <property type="component" value="Unassembled WGS sequence"/>
</dbReference>
<gene>
    <name evidence="1" type="ORF">CONPUDRAFT_82823</name>
</gene>
<evidence type="ECO:0000313" key="2">
    <source>
        <dbReference type="Proteomes" id="UP000053558"/>
    </source>
</evidence>
<protein>
    <submittedName>
        <fullName evidence="1">Uncharacterized protein</fullName>
    </submittedName>
</protein>
<evidence type="ECO:0000313" key="1">
    <source>
        <dbReference type="EMBL" id="EIW80732.1"/>
    </source>
</evidence>
<dbReference type="KEGG" id="cput:CONPUDRAFT_82823"/>
<accession>A0A5M3MNJ8</accession>